<evidence type="ECO:0000313" key="4">
    <source>
        <dbReference type="Proteomes" id="UP000217935"/>
    </source>
</evidence>
<keyword evidence="4" id="KW-1185">Reference proteome</keyword>
<evidence type="ECO:0000259" key="2">
    <source>
        <dbReference type="Pfam" id="PF14317"/>
    </source>
</evidence>
<feature type="domain" description="YcxB-like C-terminal" evidence="2">
    <location>
        <begin position="67"/>
        <end position="121"/>
    </location>
</feature>
<dbReference type="AlphaFoldDB" id="A0A291GHT0"/>
<dbReference type="InterPro" id="IPR025588">
    <property type="entry name" value="YcxB-like_C"/>
</dbReference>
<accession>A0A291GHT0</accession>
<feature type="transmembrane region" description="Helical" evidence="1">
    <location>
        <begin position="26"/>
        <end position="43"/>
    </location>
</feature>
<dbReference type="STRING" id="1758178.GCA_001550095_00852"/>
<gene>
    <name evidence="3" type="ORF">CEW89_19730</name>
</gene>
<dbReference type="EMBL" id="CP022196">
    <property type="protein sequence ID" value="ATG49602.1"/>
    <property type="molecule type" value="Genomic_DNA"/>
</dbReference>
<reference evidence="3 4" key="1">
    <citation type="submission" date="2017-06" db="EMBL/GenBank/DDBJ databases">
        <title>Celeribacter sp. TSPH2 complete genome sequence.</title>
        <authorList>
            <person name="Woo J.-H."/>
            <person name="Kim H.-S."/>
        </authorList>
    </citation>
    <scope>NUCLEOTIDE SEQUENCE [LARGE SCALE GENOMIC DNA]</scope>
    <source>
        <strain evidence="3 4">TSPH2</strain>
    </source>
</reference>
<dbReference type="Proteomes" id="UP000217935">
    <property type="component" value="Chromosome"/>
</dbReference>
<keyword evidence="1" id="KW-0812">Transmembrane</keyword>
<dbReference type="Pfam" id="PF14317">
    <property type="entry name" value="YcxB"/>
    <property type="match status" value="1"/>
</dbReference>
<protein>
    <recommendedName>
        <fullName evidence="2">YcxB-like C-terminal domain-containing protein</fullName>
    </recommendedName>
</protein>
<evidence type="ECO:0000313" key="3">
    <source>
        <dbReference type="EMBL" id="ATG49602.1"/>
    </source>
</evidence>
<name>A0A291GHT0_9RHOB</name>
<keyword evidence="1" id="KW-1133">Transmembrane helix</keyword>
<sequence>MIGAIFMLYALNIALPTPVPQWAMLLFPLFIIGILLLFVWLTLRWRRNLFTGFQNAKLRTVETRFSISESGYEEESSLHQFKLAWGAFIAAEETSQGLALLIAEGEFYFIPNSAFESAEDLGNACSTARAFIAKSVK</sequence>
<dbReference type="KEGG" id="ceh:CEW89_19730"/>
<evidence type="ECO:0000256" key="1">
    <source>
        <dbReference type="SAM" id="Phobius"/>
    </source>
</evidence>
<proteinExistence type="predicted"/>
<keyword evidence="1" id="KW-0472">Membrane</keyword>
<organism evidence="3 4">
    <name type="scientific">Celeribacter ethanolicus</name>
    <dbReference type="NCBI Taxonomy" id="1758178"/>
    <lineage>
        <taxon>Bacteria</taxon>
        <taxon>Pseudomonadati</taxon>
        <taxon>Pseudomonadota</taxon>
        <taxon>Alphaproteobacteria</taxon>
        <taxon>Rhodobacterales</taxon>
        <taxon>Roseobacteraceae</taxon>
        <taxon>Celeribacter</taxon>
    </lineage>
</organism>